<comment type="caution">
    <text evidence="1">The sequence shown here is derived from an EMBL/GenBank/DDBJ whole genome shotgun (WGS) entry which is preliminary data.</text>
</comment>
<proteinExistence type="predicted"/>
<dbReference type="OrthoDB" id="2340232at2759"/>
<protein>
    <submittedName>
        <fullName evidence="1">8484_t:CDS:1</fullName>
    </submittedName>
</protein>
<evidence type="ECO:0000313" key="2">
    <source>
        <dbReference type="Proteomes" id="UP000789706"/>
    </source>
</evidence>
<sequence>GHILFDHNYMTSTHMTDITIGYTVFCNFCIRKYGSVGTTQVKPECYTSNRARLCHNYLIKCDNFHEYNTSEEVQTILKLPILEDKKKCKELNKNDN</sequence>
<keyword evidence="2" id="KW-1185">Reference proteome</keyword>
<evidence type="ECO:0000313" key="1">
    <source>
        <dbReference type="EMBL" id="CAG8663780.1"/>
    </source>
</evidence>
<dbReference type="EMBL" id="CAJVPK010008916">
    <property type="protein sequence ID" value="CAG8663780.1"/>
    <property type="molecule type" value="Genomic_DNA"/>
</dbReference>
<organism evidence="1 2">
    <name type="scientific">Diversispora eburnea</name>
    <dbReference type="NCBI Taxonomy" id="1213867"/>
    <lineage>
        <taxon>Eukaryota</taxon>
        <taxon>Fungi</taxon>
        <taxon>Fungi incertae sedis</taxon>
        <taxon>Mucoromycota</taxon>
        <taxon>Glomeromycotina</taxon>
        <taxon>Glomeromycetes</taxon>
        <taxon>Diversisporales</taxon>
        <taxon>Diversisporaceae</taxon>
        <taxon>Diversispora</taxon>
    </lineage>
</organism>
<feature type="non-terminal residue" evidence="1">
    <location>
        <position position="96"/>
    </location>
</feature>
<reference evidence="1" key="1">
    <citation type="submission" date="2021-06" db="EMBL/GenBank/DDBJ databases">
        <authorList>
            <person name="Kallberg Y."/>
            <person name="Tangrot J."/>
            <person name="Rosling A."/>
        </authorList>
    </citation>
    <scope>NUCLEOTIDE SEQUENCE</scope>
    <source>
        <strain evidence="1">AZ414A</strain>
    </source>
</reference>
<accession>A0A9N9H9M4</accession>
<feature type="non-terminal residue" evidence="1">
    <location>
        <position position="1"/>
    </location>
</feature>
<name>A0A9N9H9M4_9GLOM</name>
<gene>
    <name evidence="1" type="ORF">DEBURN_LOCUS11848</name>
</gene>
<dbReference type="AlphaFoldDB" id="A0A9N9H9M4"/>
<dbReference type="Proteomes" id="UP000789706">
    <property type="component" value="Unassembled WGS sequence"/>
</dbReference>